<keyword evidence="4 6" id="KW-0520">NAD</keyword>
<keyword evidence="8" id="KW-1185">Reference proteome</keyword>
<evidence type="ECO:0000256" key="1">
    <source>
        <dbReference type="ARBA" id="ARBA00022679"/>
    </source>
</evidence>
<dbReference type="HAMAP" id="MF_00361">
    <property type="entry name" value="NAD_kinase"/>
    <property type="match status" value="1"/>
</dbReference>
<dbReference type="InterPro" id="IPR017438">
    <property type="entry name" value="ATP-NAD_kinase_N"/>
</dbReference>
<evidence type="ECO:0000313" key="7">
    <source>
        <dbReference type="EMBL" id="THV41359.1"/>
    </source>
</evidence>
<dbReference type="GO" id="GO:0006741">
    <property type="term" value="P:NADP+ biosynthetic process"/>
    <property type="evidence" value="ECO:0007669"/>
    <property type="project" value="UniProtKB-UniRule"/>
</dbReference>
<dbReference type="Pfam" id="PF01513">
    <property type="entry name" value="NAD_kinase"/>
    <property type="match status" value="1"/>
</dbReference>
<dbReference type="Proteomes" id="UP000308760">
    <property type="component" value="Unassembled WGS sequence"/>
</dbReference>
<evidence type="ECO:0000256" key="3">
    <source>
        <dbReference type="ARBA" id="ARBA00022857"/>
    </source>
</evidence>
<dbReference type="InterPro" id="IPR017437">
    <property type="entry name" value="ATP-NAD_kinase_PpnK-typ_C"/>
</dbReference>
<dbReference type="InterPro" id="IPR016064">
    <property type="entry name" value="NAD/diacylglycerol_kinase_sf"/>
</dbReference>
<dbReference type="EC" id="2.7.1.23" evidence="6"/>
<dbReference type="GO" id="GO:0005737">
    <property type="term" value="C:cytoplasm"/>
    <property type="evidence" value="ECO:0007669"/>
    <property type="project" value="UniProtKB-SubCell"/>
</dbReference>
<dbReference type="GO" id="GO:0046872">
    <property type="term" value="F:metal ion binding"/>
    <property type="evidence" value="ECO:0007669"/>
    <property type="project" value="UniProtKB-UniRule"/>
</dbReference>
<keyword evidence="1 6" id="KW-0808">Transferase</keyword>
<dbReference type="InterPro" id="IPR002504">
    <property type="entry name" value="NADK"/>
</dbReference>
<dbReference type="Gene3D" id="3.40.50.10330">
    <property type="entry name" value="Probable inorganic polyphosphate/atp-NAD kinase, domain 1"/>
    <property type="match status" value="1"/>
</dbReference>
<evidence type="ECO:0000256" key="6">
    <source>
        <dbReference type="HAMAP-Rule" id="MF_00361"/>
    </source>
</evidence>
<proteinExistence type="inferred from homology"/>
<sequence length="337" mass="35514">MILPSCATGFISKLFGTERQAVSGRVRVPKPVGTGRGGRVGSQRKPDRILVVTHPLREDVAQLAEKIVAAFREAGVAAKILRADPSLLGLPDAVQVSDGASTVPADLVLALGGDGTVLRSAKMAAEADIPLLGVNFGKVGFLAEAETGELETVVERLLAGDYSVEERTTLAVQECGDGGSVTSWAFNDIAVEKSEPARMLELFIEIDGSRLSRYGCDGVICATPTGSTAHAMSAGGPVVWPDVDALLVVPMNAHALFARPMVIHSSSEIRIGIESVGTTGVLVADGKQIAELTAGSTVTIRRSEQSVKLVRMSERTFPSRLVSKLNLPVDGWRHGRI</sequence>
<keyword evidence="6" id="KW-0963">Cytoplasm</keyword>
<feature type="binding site" evidence="6">
    <location>
        <begin position="228"/>
        <end position="233"/>
    </location>
    <ligand>
        <name>NAD(+)</name>
        <dbReference type="ChEBI" id="CHEBI:57540"/>
    </ligand>
</feature>
<reference evidence="7 8" key="2">
    <citation type="submission" date="2019-05" db="EMBL/GenBank/DDBJ databases">
        <title>Glycomyces buryatensis sp. nov.</title>
        <authorList>
            <person name="Nikitina E."/>
        </authorList>
    </citation>
    <scope>NUCLEOTIDE SEQUENCE [LARGE SCALE GENOMIC DNA]</scope>
    <source>
        <strain evidence="7 8">18</strain>
    </source>
</reference>
<keyword evidence="2 6" id="KW-0418">Kinase</keyword>
<accession>A0A4S8QJ16</accession>
<feature type="binding site" evidence="6">
    <location>
        <position position="198"/>
    </location>
    <ligand>
        <name>NAD(+)</name>
        <dbReference type="ChEBI" id="CHEBI:57540"/>
    </ligand>
</feature>
<keyword evidence="6" id="KW-0067">ATP-binding</keyword>
<evidence type="ECO:0000256" key="2">
    <source>
        <dbReference type="ARBA" id="ARBA00022777"/>
    </source>
</evidence>
<dbReference type="GO" id="GO:0005524">
    <property type="term" value="F:ATP binding"/>
    <property type="evidence" value="ECO:0007669"/>
    <property type="project" value="UniProtKB-KW"/>
</dbReference>
<reference evidence="8" key="1">
    <citation type="submission" date="2019-04" db="EMBL/GenBank/DDBJ databases">
        <title>Nocardioides xinjiangensis sp. nov.</title>
        <authorList>
            <person name="Liu S."/>
        </authorList>
    </citation>
    <scope>NUCLEOTIDE SEQUENCE [LARGE SCALE GENOMIC DNA]</scope>
    <source>
        <strain evidence="8">18</strain>
    </source>
</reference>
<evidence type="ECO:0000313" key="8">
    <source>
        <dbReference type="Proteomes" id="UP000308760"/>
    </source>
</evidence>
<comment type="caution">
    <text evidence="7">The sequence shown here is derived from an EMBL/GenBank/DDBJ whole genome shotgun (WGS) entry which is preliminary data.</text>
</comment>
<organism evidence="7 8">
    <name type="scientific">Glycomyces buryatensis</name>
    <dbReference type="NCBI Taxonomy" id="2570927"/>
    <lineage>
        <taxon>Bacteria</taxon>
        <taxon>Bacillati</taxon>
        <taxon>Actinomycetota</taxon>
        <taxon>Actinomycetes</taxon>
        <taxon>Glycomycetales</taxon>
        <taxon>Glycomycetaceae</taxon>
        <taxon>Glycomyces</taxon>
    </lineage>
</organism>
<feature type="binding site" evidence="6">
    <location>
        <position position="217"/>
    </location>
    <ligand>
        <name>NAD(+)</name>
        <dbReference type="ChEBI" id="CHEBI:57540"/>
    </ligand>
</feature>
<feature type="binding site" evidence="6">
    <location>
        <begin position="187"/>
        <end position="188"/>
    </location>
    <ligand>
        <name>NAD(+)</name>
        <dbReference type="ChEBI" id="CHEBI:57540"/>
    </ligand>
</feature>
<dbReference type="GO" id="GO:0003951">
    <property type="term" value="F:NAD+ kinase activity"/>
    <property type="evidence" value="ECO:0007669"/>
    <property type="project" value="UniProtKB-UniRule"/>
</dbReference>
<keyword evidence="6" id="KW-0547">Nucleotide-binding</keyword>
<comment type="catalytic activity">
    <reaction evidence="5 6">
        <text>NAD(+) + ATP = ADP + NADP(+) + H(+)</text>
        <dbReference type="Rhea" id="RHEA:18629"/>
        <dbReference type="ChEBI" id="CHEBI:15378"/>
        <dbReference type="ChEBI" id="CHEBI:30616"/>
        <dbReference type="ChEBI" id="CHEBI:57540"/>
        <dbReference type="ChEBI" id="CHEBI:58349"/>
        <dbReference type="ChEBI" id="CHEBI:456216"/>
        <dbReference type="EC" id="2.7.1.23"/>
    </reaction>
</comment>
<feature type="binding site" evidence="6">
    <location>
        <begin position="114"/>
        <end position="115"/>
    </location>
    <ligand>
        <name>NAD(+)</name>
        <dbReference type="ChEBI" id="CHEBI:57540"/>
    </ligand>
</feature>
<evidence type="ECO:0000256" key="4">
    <source>
        <dbReference type="ARBA" id="ARBA00023027"/>
    </source>
</evidence>
<dbReference type="Gene3D" id="2.60.200.30">
    <property type="entry name" value="Probable inorganic polyphosphate/atp-NAD kinase, domain 2"/>
    <property type="match status" value="1"/>
</dbReference>
<gene>
    <name evidence="6" type="primary">nadK</name>
    <name evidence="7" type="ORF">FAB82_11855</name>
</gene>
<feature type="active site" description="Proton acceptor" evidence="6">
    <location>
        <position position="114"/>
    </location>
</feature>
<dbReference type="PANTHER" id="PTHR20275">
    <property type="entry name" value="NAD KINASE"/>
    <property type="match status" value="1"/>
</dbReference>
<comment type="cofactor">
    <cofactor evidence="6">
        <name>a divalent metal cation</name>
        <dbReference type="ChEBI" id="CHEBI:60240"/>
    </cofactor>
</comment>
<comment type="subcellular location">
    <subcellularLocation>
        <location evidence="6">Cytoplasm</location>
    </subcellularLocation>
</comment>
<dbReference type="Pfam" id="PF20143">
    <property type="entry name" value="NAD_kinase_C"/>
    <property type="match status" value="1"/>
</dbReference>
<dbReference type="AlphaFoldDB" id="A0A4S8QJ16"/>
<dbReference type="SUPFAM" id="SSF111331">
    <property type="entry name" value="NAD kinase/diacylglycerol kinase-like"/>
    <property type="match status" value="1"/>
</dbReference>
<keyword evidence="3 6" id="KW-0521">NADP</keyword>
<comment type="caution">
    <text evidence="6">Lacks conserved residue(s) required for the propagation of feature annotation.</text>
</comment>
<dbReference type="PANTHER" id="PTHR20275:SF0">
    <property type="entry name" value="NAD KINASE"/>
    <property type="match status" value="1"/>
</dbReference>
<dbReference type="OrthoDB" id="9774737at2"/>
<dbReference type="GO" id="GO:0051287">
    <property type="term" value="F:NAD binding"/>
    <property type="evidence" value="ECO:0007669"/>
    <property type="project" value="UniProtKB-ARBA"/>
</dbReference>
<dbReference type="NCBIfam" id="NF002892">
    <property type="entry name" value="PRK03372.1"/>
    <property type="match status" value="1"/>
</dbReference>
<dbReference type="EMBL" id="STGY01000045">
    <property type="protein sequence ID" value="THV41359.1"/>
    <property type="molecule type" value="Genomic_DNA"/>
</dbReference>
<protein>
    <recommendedName>
        <fullName evidence="6">NAD kinase</fullName>
        <ecNumber evidence="6">2.7.1.23</ecNumber>
    </recommendedName>
    <alternativeName>
        <fullName evidence="6">ATP-dependent NAD kinase</fullName>
    </alternativeName>
</protein>
<name>A0A4S8QJ16_9ACTN</name>
<dbReference type="GO" id="GO:0019674">
    <property type="term" value="P:NAD+ metabolic process"/>
    <property type="evidence" value="ECO:0007669"/>
    <property type="project" value="InterPro"/>
</dbReference>
<feature type="binding site" evidence="6">
    <location>
        <position position="119"/>
    </location>
    <ligand>
        <name>NAD(+)</name>
        <dbReference type="ChEBI" id="CHEBI:57540"/>
    </ligand>
</feature>
<comment type="function">
    <text evidence="6">Involved in the regulation of the intracellular balance of NAD and NADP, and is a key enzyme in the biosynthesis of NADP. Catalyzes specifically the phosphorylation on 2'-hydroxyl of the adenosine moiety of NAD to yield NADP.</text>
</comment>
<comment type="similarity">
    <text evidence="6">Belongs to the NAD kinase family.</text>
</comment>
<evidence type="ECO:0000256" key="5">
    <source>
        <dbReference type="ARBA" id="ARBA00047925"/>
    </source>
</evidence>